<keyword evidence="3" id="KW-1185">Reference proteome</keyword>
<dbReference type="Proteomes" id="UP001166293">
    <property type="component" value="Unassembled WGS sequence"/>
</dbReference>
<evidence type="ECO:0000313" key="3">
    <source>
        <dbReference type="Proteomes" id="UP001166293"/>
    </source>
</evidence>
<dbReference type="EMBL" id="JAHRWL010000001">
    <property type="protein sequence ID" value="MBV2358315.1"/>
    <property type="molecule type" value="Genomic_DNA"/>
</dbReference>
<sequence length="118" mass="13300">MAARPILALAAALLSAPVQAEPFTRIADEDAFRAQATDRQLWLGENHVTIHADGTMTGHVMGKQIVAQWTWQDGYWCRQIDGDYNSGDCQLWETDGTQFRVTRDRGEGRAFIYTLVQE</sequence>
<dbReference type="RefSeq" id="WP_217776187.1">
    <property type="nucleotide sequence ID" value="NZ_JAHRWL010000001.1"/>
</dbReference>
<gene>
    <name evidence="2" type="ORF">KUH32_00875</name>
</gene>
<feature type="chain" id="PRO_5047409087" description="Dihydrodipicolinate reductase" evidence="1">
    <location>
        <begin position="21"/>
        <end position="118"/>
    </location>
</feature>
<protein>
    <recommendedName>
        <fullName evidence="4">Dihydrodipicolinate reductase</fullName>
    </recommendedName>
</protein>
<keyword evidence="1" id="KW-0732">Signal</keyword>
<evidence type="ECO:0000256" key="1">
    <source>
        <dbReference type="SAM" id="SignalP"/>
    </source>
</evidence>
<accession>A0ABS6N2Q9</accession>
<proteinExistence type="predicted"/>
<feature type="signal peptide" evidence="1">
    <location>
        <begin position="1"/>
        <end position="20"/>
    </location>
</feature>
<evidence type="ECO:0000313" key="2">
    <source>
        <dbReference type="EMBL" id="MBV2358315.1"/>
    </source>
</evidence>
<comment type="caution">
    <text evidence="2">The sequence shown here is derived from an EMBL/GenBank/DDBJ whole genome shotgun (WGS) entry which is preliminary data.</text>
</comment>
<evidence type="ECO:0008006" key="4">
    <source>
        <dbReference type="Google" id="ProtNLM"/>
    </source>
</evidence>
<reference evidence="2" key="1">
    <citation type="submission" date="2021-06" db="EMBL/GenBank/DDBJ databases">
        <title>Thalassococcus sp. CAU 1522 isolated from sea sand, Republic of Korea.</title>
        <authorList>
            <person name="Kim W."/>
        </authorList>
    </citation>
    <scope>NUCLEOTIDE SEQUENCE</scope>
    <source>
        <strain evidence="2">CAU 1522</strain>
    </source>
</reference>
<name>A0ABS6N2Q9_9RHOB</name>
<organism evidence="2 3">
    <name type="scientific">Thalassococcus arenae</name>
    <dbReference type="NCBI Taxonomy" id="2851652"/>
    <lineage>
        <taxon>Bacteria</taxon>
        <taxon>Pseudomonadati</taxon>
        <taxon>Pseudomonadota</taxon>
        <taxon>Alphaproteobacteria</taxon>
        <taxon>Rhodobacterales</taxon>
        <taxon>Roseobacteraceae</taxon>
        <taxon>Thalassococcus</taxon>
    </lineage>
</organism>